<dbReference type="EMBL" id="CP102290">
    <property type="protein sequence ID" value="UWP61082.1"/>
    <property type="molecule type" value="Genomic_DNA"/>
</dbReference>
<dbReference type="Proteomes" id="UP001060164">
    <property type="component" value="Chromosome"/>
</dbReference>
<protein>
    <submittedName>
        <fullName evidence="3">CPBP family intramembrane metalloprotease</fullName>
    </submittedName>
</protein>
<name>A0ABY5VKZ6_9FIRM</name>
<sequence>MQEDFKIQDSAGELRRDRKYFSRIGMMFFLGTMLIIVVQGAAIFLVSWLKPEWLEDSTISLLVTSLPLYLLAMPLMILLITRVKPRKVISQKRMSAGQMAVAFLMSYAILYVSNLLGNFITILIGLIKGSGVGNVLADAVFGTNPWVIFFLMVLCAPVFEEFIFRKLLIDRAAVYGEGVAVVLSGVMFGLFHGNLNQFAYAFLLGIFFGFIYVKTGKIRYTVILHMVINFMGSVVSTWVMNAMNAEKTIEALQLFQSNPEEGMAALQSVLPGLLLVGIYVLLIFGVVIAGIVLLIVKRRKFRLMPGEVVIPKGKRFQTVMVNLGMGLFSVFWIVQMVWQLLQPA</sequence>
<feature type="transmembrane region" description="Helical" evidence="1">
    <location>
        <begin position="139"/>
        <end position="160"/>
    </location>
</feature>
<keyword evidence="3" id="KW-0482">Metalloprotease</keyword>
<dbReference type="InterPro" id="IPR052710">
    <property type="entry name" value="CAAX_protease"/>
</dbReference>
<gene>
    <name evidence="3" type="ORF">NQ502_08650</name>
</gene>
<evidence type="ECO:0000259" key="2">
    <source>
        <dbReference type="Pfam" id="PF02517"/>
    </source>
</evidence>
<feature type="transmembrane region" description="Helical" evidence="1">
    <location>
        <begin position="220"/>
        <end position="240"/>
    </location>
</feature>
<dbReference type="PANTHER" id="PTHR36435">
    <property type="entry name" value="SLR1288 PROTEIN"/>
    <property type="match status" value="1"/>
</dbReference>
<dbReference type="RefSeq" id="WP_044983168.1">
    <property type="nucleotide sequence ID" value="NZ_CABLBR010000009.1"/>
</dbReference>
<evidence type="ECO:0000256" key="1">
    <source>
        <dbReference type="SAM" id="Phobius"/>
    </source>
</evidence>
<dbReference type="InterPro" id="IPR003675">
    <property type="entry name" value="Rce1/LyrA-like_dom"/>
</dbReference>
<dbReference type="GO" id="GO:0008237">
    <property type="term" value="F:metallopeptidase activity"/>
    <property type="evidence" value="ECO:0007669"/>
    <property type="project" value="UniProtKB-KW"/>
</dbReference>
<keyword evidence="4" id="KW-1185">Reference proteome</keyword>
<feature type="transmembrane region" description="Helical" evidence="1">
    <location>
        <begin position="59"/>
        <end position="80"/>
    </location>
</feature>
<feature type="transmembrane region" description="Helical" evidence="1">
    <location>
        <begin position="172"/>
        <end position="191"/>
    </location>
</feature>
<feature type="transmembrane region" description="Helical" evidence="1">
    <location>
        <begin position="316"/>
        <end position="338"/>
    </location>
</feature>
<feature type="domain" description="CAAX prenyl protease 2/Lysostaphin resistance protein A-like" evidence="2">
    <location>
        <begin position="144"/>
        <end position="231"/>
    </location>
</feature>
<keyword evidence="1" id="KW-0472">Membrane</keyword>
<feature type="transmembrane region" description="Helical" evidence="1">
    <location>
        <begin position="101"/>
        <end position="127"/>
    </location>
</feature>
<proteinExistence type="predicted"/>
<feature type="transmembrane region" description="Helical" evidence="1">
    <location>
        <begin position="273"/>
        <end position="296"/>
    </location>
</feature>
<keyword evidence="3" id="KW-0378">Hydrolase</keyword>
<evidence type="ECO:0000313" key="3">
    <source>
        <dbReference type="EMBL" id="UWP61082.1"/>
    </source>
</evidence>
<keyword evidence="1" id="KW-0812">Transmembrane</keyword>
<feature type="transmembrane region" description="Helical" evidence="1">
    <location>
        <begin position="197"/>
        <end position="213"/>
    </location>
</feature>
<dbReference type="PANTHER" id="PTHR36435:SF1">
    <property type="entry name" value="CAAX AMINO TERMINAL PROTEASE FAMILY PROTEIN"/>
    <property type="match status" value="1"/>
</dbReference>
<evidence type="ECO:0000313" key="4">
    <source>
        <dbReference type="Proteomes" id="UP001060164"/>
    </source>
</evidence>
<dbReference type="Pfam" id="PF02517">
    <property type="entry name" value="Rce1-like"/>
    <property type="match status" value="1"/>
</dbReference>
<accession>A0ABY5VKZ6</accession>
<organism evidence="3 4">
    <name type="scientific">Ruminococcus gauvreauii</name>
    <dbReference type="NCBI Taxonomy" id="438033"/>
    <lineage>
        <taxon>Bacteria</taxon>
        <taxon>Bacillati</taxon>
        <taxon>Bacillota</taxon>
        <taxon>Clostridia</taxon>
        <taxon>Eubacteriales</taxon>
        <taxon>Oscillospiraceae</taxon>
        <taxon>Ruminococcus</taxon>
    </lineage>
</organism>
<keyword evidence="1" id="KW-1133">Transmembrane helix</keyword>
<feature type="transmembrane region" description="Helical" evidence="1">
    <location>
        <begin position="24"/>
        <end position="47"/>
    </location>
</feature>
<reference evidence="3" key="1">
    <citation type="journal article" date="2022" name="Cell">
        <title>Design, construction, and in vivo augmentation of a complex gut microbiome.</title>
        <authorList>
            <person name="Cheng A.G."/>
            <person name="Ho P.Y."/>
            <person name="Aranda-Diaz A."/>
            <person name="Jain S."/>
            <person name="Yu F.B."/>
            <person name="Meng X."/>
            <person name="Wang M."/>
            <person name="Iakiviak M."/>
            <person name="Nagashima K."/>
            <person name="Zhao A."/>
            <person name="Murugkar P."/>
            <person name="Patil A."/>
            <person name="Atabakhsh K."/>
            <person name="Weakley A."/>
            <person name="Yan J."/>
            <person name="Brumbaugh A.R."/>
            <person name="Higginbottom S."/>
            <person name="Dimas A."/>
            <person name="Shiver A.L."/>
            <person name="Deutschbauer A."/>
            <person name="Neff N."/>
            <person name="Sonnenburg J.L."/>
            <person name="Huang K.C."/>
            <person name="Fischbach M.A."/>
        </authorList>
    </citation>
    <scope>NUCLEOTIDE SEQUENCE</scope>
    <source>
        <strain evidence="3">DSM 19829</strain>
    </source>
</reference>
<keyword evidence="3" id="KW-0645">Protease</keyword>